<sequence>MKSTTLIIPLLTTLAAAQGFFDECAKPWSLGYRNRVHFVIATCPGPDDKKYTSTINLNDCLSNSEGVLRADKSSLPTGIREKRCPASCRVGSNSIFPTPSYNSFGTRKTVMDMLNNEATDGRTVHSGFAFHSCSSCTAATPSTNAELTCQCKQTGGQPKTTIIDLNTVVSNTDGIIGCFGLPGEWSFWDDATPPLIDCAELTWNSSSTGFEVAPSEL</sequence>
<dbReference type="GeneID" id="63774117"/>
<feature type="domain" description="Cyanovirin-N" evidence="2">
    <location>
        <begin position="25"/>
        <end position="175"/>
    </location>
</feature>
<dbReference type="RefSeq" id="XP_040721510.1">
    <property type="nucleotide sequence ID" value="XM_040857905.1"/>
</dbReference>
<dbReference type="Proteomes" id="UP000193689">
    <property type="component" value="Unassembled WGS sequence"/>
</dbReference>
<dbReference type="Gene3D" id="2.30.60.10">
    <property type="entry name" value="Cyanovirin-N"/>
    <property type="match status" value="2"/>
</dbReference>
<dbReference type="SUPFAM" id="SSF51322">
    <property type="entry name" value="Cyanovirin-N"/>
    <property type="match status" value="1"/>
</dbReference>
<gene>
    <name evidence="3" type="ORF">BCR38DRAFT_404947</name>
</gene>
<dbReference type="InterPro" id="IPR036673">
    <property type="entry name" value="Cyanovirin-N_sf"/>
</dbReference>
<evidence type="ECO:0000313" key="3">
    <source>
        <dbReference type="EMBL" id="ORY71918.1"/>
    </source>
</evidence>
<keyword evidence="4" id="KW-1185">Reference proteome</keyword>
<protein>
    <recommendedName>
        <fullName evidence="2">Cyanovirin-N domain-containing protein</fullName>
    </recommendedName>
</protein>
<dbReference type="EMBL" id="MCFJ01000001">
    <property type="protein sequence ID" value="ORY71918.1"/>
    <property type="molecule type" value="Genomic_DNA"/>
</dbReference>
<proteinExistence type="predicted"/>
<comment type="caution">
    <text evidence="3">The sequence shown here is derived from an EMBL/GenBank/DDBJ whole genome shotgun (WGS) entry which is preliminary data.</text>
</comment>
<accession>A0A1Y2EK39</accession>
<evidence type="ECO:0000313" key="4">
    <source>
        <dbReference type="Proteomes" id="UP000193689"/>
    </source>
</evidence>
<feature type="signal peptide" evidence="1">
    <location>
        <begin position="1"/>
        <end position="17"/>
    </location>
</feature>
<dbReference type="InterPro" id="IPR011058">
    <property type="entry name" value="Cyanovirin-N"/>
</dbReference>
<evidence type="ECO:0000259" key="2">
    <source>
        <dbReference type="Pfam" id="PF08881"/>
    </source>
</evidence>
<organism evidence="3 4">
    <name type="scientific">Pseudomassariella vexata</name>
    <dbReference type="NCBI Taxonomy" id="1141098"/>
    <lineage>
        <taxon>Eukaryota</taxon>
        <taxon>Fungi</taxon>
        <taxon>Dikarya</taxon>
        <taxon>Ascomycota</taxon>
        <taxon>Pezizomycotina</taxon>
        <taxon>Sordariomycetes</taxon>
        <taxon>Xylariomycetidae</taxon>
        <taxon>Amphisphaeriales</taxon>
        <taxon>Pseudomassariaceae</taxon>
        <taxon>Pseudomassariella</taxon>
    </lineage>
</organism>
<evidence type="ECO:0000256" key="1">
    <source>
        <dbReference type="SAM" id="SignalP"/>
    </source>
</evidence>
<dbReference type="OrthoDB" id="4672515at2759"/>
<dbReference type="AlphaFoldDB" id="A0A1Y2EK39"/>
<dbReference type="InParanoid" id="A0A1Y2EK39"/>
<dbReference type="Pfam" id="PF08881">
    <property type="entry name" value="CVNH"/>
    <property type="match status" value="1"/>
</dbReference>
<feature type="chain" id="PRO_5011988235" description="Cyanovirin-N domain-containing protein" evidence="1">
    <location>
        <begin position="18"/>
        <end position="217"/>
    </location>
</feature>
<keyword evidence="1" id="KW-0732">Signal</keyword>
<name>A0A1Y2EK39_9PEZI</name>
<reference evidence="3 4" key="1">
    <citation type="submission" date="2016-07" db="EMBL/GenBank/DDBJ databases">
        <title>Pervasive Adenine N6-methylation of Active Genes in Fungi.</title>
        <authorList>
            <consortium name="DOE Joint Genome Institute"/>
            <person name="Mondo S.J."/>
            <person name="Dannebaum R.O."/>
            <person name="Kuo R.C."/>
            <person name="Labutti K."/>
            <person name="Haridas S."/>
            <person name="Kuo A."/>
            <person name="Salamov A."/>
            <person name="Ahrendt S.R."/>
            <person name="Lipzen A."/>
            <person name="Sullivan W."/>
            <person name="Andreopoulos W.B."/>
            <person name="Clum A."/>
            <person name="Lindquist E."/>
            <person name="Daum C."/>
            <person name="Ramamoorthy G.K."/>
            <person name="Gryganskyi A."/>
            <person name="Culley D."/>
            <person name="Magnuson J.K."/>
            <person name="James T.Y."/>
            <person name="O'Malley M.A."/>
            <person name="Stajich J.E."/>
            <person name="Spatafora J.W."/>
            <person name="Visel A."/>
            <person name="Grigoriev I.V."/>
        </authorList>
    </citation>
    <scope>NUCLEOTIDE SEQUENCE [LARGE SCALE GENOMIC DNA]</scope>
    <source>
        <strain evidence="3 4">CBS 129021</strain>
    </source>
</reference>